<accession>A0ABD0PAS4</accession>
<dbReference type="Proteomes" id="UP001529510">
    <property type="component" value="Unassembled WGS sequence"/>
</dbReference>
<feature type="non-terminal residue" evidence="1">
    <location>
        <position position="50"/>
    </location>
</feature>
<organism evidence="1 2">
    <name type="scientific">Cirrhinus mrigala</name>
    <name type="common">Mrigala</name>
    <dbReference type="NCBI Taxonomy" id="683832"/>
    <lineage>
        <taxon>Eukaryota</taxon>
        <taxon>Metazoa</taxon>
        <taxon>Chordata</taxon>
        <taxon>Craniata</taxon>
        <taxon>Vertebrata</taxon>
        <taxon>Euteleostomi</taxon>
        <taxon>Actinopterygii</taxon>
        <taxon>Neopterygii</taxon>
        <taxon>Teleostei</taxon>
        <taxon>Ostariophysi</taxon>
        <taxon>Cypriniformes</taxon>
        <taxon>Cyprinidae</taxon>
        <taxon>Labeoninae</taxon>
        <taxon>Labeonini</taxon>
        <taxon>Cirrhinus</taxon>
    </lineage>
</organism>
<sequence length="50" mass="5849">MQDNKAFLSMLNSVLNTDGFYFTTDYDLTHSLQRLANTSPEFQEMTLLER</sequence>
<dbReference type="AlphaFoldDB" id="A0ABD0PAS4"/>
<protein>
    <submittedName>
        <fullName evidence="1">Uncharacterized protein</fullName>
    </submittedName>
</protein>
<gene>
    <name evidence="1" type="ORF">M9458_031478</name>
</gene>
<comment type="caution">
    <text evidence="1">The sequence shown here is derived from an EMBL/GenBank/DDBJ whole genome shotgun (WGS) entry which is preliminary data.</text>
</comment>
<proteinExistence type="predicted"/>
<name>A0ABD0PAS4_CIRMR</name>
<dbReference type="EMBL" id="JAMKFB020000016">
    <property type="protein sequence ID" value="KAL0171167.1"/>
    <property type="molecule type" value="Genomic_DNA"/>
</dbReference>
<evidence type="ECO:0000313" key="1">
    <source>
        <dbReference type="EMBL" id="KAL0171167.1"/>
    </source>
</evidence>
<evidence type="ECO:0000313" key="2">
    <source>
        <dbReference type="Proteomes" id="UP001529510"/>
    </source>
</evidence>
<reference evidence="1 2" key="1">
    <citation type="submission" date="2024-05" db="EMBL/GenBank/DDBJ databases">
        <title>Genome sequencing and assembly of Indian major carp, Cirrhinus mrigala (Hamilton, 1822).</title>
        <authorList>
            <person name="Mohindra V."/>
            <person name="Chowdhury L.M."/>
            <person name="Lal K."/>
            <person name="Jena J.K."/>
        </authorList>
    </citation>
    <scope>NUCLEOTIDE SEQUENCE [LARGE SCALE GENOMIC DNA]</scope>
    <source>
        <strain evidence="1">CM1030</strain>
        <tissue evidence="1">Blood</tissue>
    </source>
</reference>
<keyword evidence="2" id="KW-1185">Reference proteome</keyword>